<proteinExistence type="predicted"/>
<dbReference type="AlphaFoldDB" id="A0A942ULY4"/>
<feature type="compositionally biased region" description="Basic and acidic residues" evidence="1">
    <location>
        <begin position="74"/>
        <end position="96"/>
    </location>
</feature>
<dbReference type="Proteomes" id="UP000676456">
    <property type="component" value="Unassembled WGS sequence"/>
</dbReference>
<dbReference type="EMBL" id="JAGYPN010000001">
    <property type="protein sequence ID" value="MBS4221351.1"/>
    <property type="molecule type" value="Genomic_DNA"/>
</dbReference>
<name>A0A942ULY4_9BACI</name>
<evidence type="ECO:0000313" key="2">
    <source>
        <dbReference type="EMBL" id="MBS4221351.1"/>
    </source>
</evidence>
<feature type="compositionally biased region" description="Basic and acidic residues" evidence="1">
    <location>
        <begin position="43"/>
        <end position="54"/>
    </location>
</feature>
<protein>
    <recommendedName>
        <fullName evidence="4">Spore coat protein CotO</fullName>
    </recommendedName>
</protein>
<evidence type="ECO:0000313" key="3">
    <source>
        <dbReference type="Proteomes" id="UP000676456"/>
    </source>
</evidence>
<keyword evidence="3" id="KW-1185">Reference proteome</keyword>
<gene>
    <name evidence="2" type="ORF">KHA91_01095</name>
</gene>
<sequence>MEEKTVRQKGEPLLYIHQPDFNKPEIIMQDYFYSTEKKVKEENEKIPKKEEKKIKQQQVPNFKKPHNTEINNRPVDDHASKEVVQEKTVKQEKKNDPPLSAASYFRRNSLAPAKKHWHLTPVKSFKEMSIQEKLKYLSGFPVSQPPYPCEFVTAKDQYRGTLLKYEGEQIFVKTFTEEVAEIKVDDLTAIKIIF</sequence>
<evidence type="ECO:0008006" key="4">
    <source>
        <dbReference type="Google" id="ProtNLM"/>
    </source>
</evidence>
<comment type="caution">
    <text evidence="2">The sequence shown here is derived from an EMBL/GenBank/DDBJ whole genome shotgun (WGS) entry which is preliminary data.</text>
</comment>
<feature type="region of interest" description="Disordered" evidence="1">
    <location>
        <begin position="43"/>
        <end position="101"/>
    </location>
</feature>
<dbReference type="Pfam" id="PF14153">
    <property type="entry name" value="Spore_coat_CotO"/>
    <property type="match status" value="1"/>
</dbReference>
<organism evidence="2 3">
    <name type="scientific">Lederbergia citrea</name>
    <dbReference type="NCBI Taxonomy" id="2833581"/>
    <lineage>
        <taxon>Bacteria</taxon>
        <taxon>Bacillati</taxon>
        <taxon>Bacillota</taxon>
        <taxon>Bacilli</taxon>
        <taxon>Bacillales</taxon>
        <taxon>Bacillaceae</taxon>
        <taxon>Lederbergia</taxon>
    </lineage>
</organism>
<evidence type="ECO:0000256" key="1">
    <source>
        <dbReference type="SAM" id="MobiDB-lite"/>
    </source>
</evidence>
<dbReference type="RefSeq" id="WP_213096381.1">
    <property type="nucleotide sequence ID" value="NZ_JAGYPH010000001.1"/>
</dbReference>
<reference evidence="2 3" key="1">
    <citation type="submission" date="2021-05" db="EMBL/GenBank/DDBJ databases">
        <title>Novel Bacillus species.</title>
        <authorList>
            <person name="Liu G."/>
        </authorList>
    </citation>
    <scope>NUCLEOTIDE SEQUENCE [LARGE SCALE GENOMIC DNA]</scope>
    <source>
        <strain evidence="2 3">FJAT-49682</strain>
    </source>
</reference>
<dbReference type="InterPro" id="IPR025439">
    <property type="entry name" value="Spore_coat_CotO"/>
</dbReference>
<accession>A0A942ULY4</accession>